<organism evidence="2 3">
    <name type="scientific">Actinobacillus pleuropneumoniae</name>
    <name type="common">Haemophilus pleuropneumoniae</name>
    <dbReference type="NCBI Taxonomy" id="715"/>
    <lineage>
        <taxon>Bacteria</taxon>
        <taxon>Pseudomonadati</taxon>
        <taxon>Pseudomonadota</taxon>
        <taxon>Gammaproteobacteria</taxon>
        <taxon>Pasteurellales</taxon>
        <taxon>Pasteurellaceae</taxon>
        <taxon>Actinobacillus</taxon>
    </lineage>
</organism>
<evidence type="ECO:0000259" key="1">
    <source>
        <dbReference type="Pfam" id="PF17921"/>
    </source>
</evidence>
<reference evidence="2" key="1">
    <citation type="journal article" date="2021" name="Vet Sci">
        <title>O-Serogroups and Pathovirotypes of Escherichia coli Isolated from Post-Weaning Piglets Showing Diarrhoea and/or Oedema in South Korea.</title>
        <authorList>
            <person name="Byun J.W."/>
            <person name="Moon B.Y."/>
            <person name="Do K.H."/>
            <person name="Lee K."/>
            <person name="Lee H.Y."/>
            <person name="Kim W.I."/>
            <person name="So B."/>
            <person name="Lee W.K."/>
        </authorList>
    </citation>
    <scope>NUCLEOTIDE SEQUENCE</scope>
    <source>
        <strain evidence="2">84/14</strain>
    </source>
</reference>
<feature type="non-terminal residue" evidence="2">
    <location>
        <position position="79"/>
    </location>
</feature>
<accession>A0A9Q4DKR9</accession>
<gene>
    <name evidence="2" type="ORF">OYG11_12030</name>
</gene>
<feature type="non-terminal residue" evidence="2">
    <location>
        <position position="1"/>
    </location>
</feature>
<comment type="caution">
    <text evidence="2">The sequence shown here is derived from an EMBL/GenBank/DDBJ whole genome shotgun (WGS) entry which is preliminary data.</text>
</comment>
<dbReference type="InterPro" id="IPR041588">
    <property type="entry name" value="Integrase_H2C2"/>
</dbReference>
<evidence type="ECO:0000313" key="3">
    <source>
        <dbReference type="Proteomes" id="UP001077788"/>
    </source>
</evidence>
<dbReference type="Pfam" id="PF17921">
    <property type="entry name" value="Integrase_H2C2"/>
    <property type="match status" value="1"/>
</dbReference>
<dbReference type="RefSeq" id="WP_267992148.1">
    <property type="nucleotide sequence ID" value="NZ_JAPQFC010000733.1"/>
</dbReference>
<protein>
    <submittedName>
        <fullName evidence="2">Integrase zinc binding domain-containing protein</fullName>
    </submittedName>
</protein>
<dbReference type="Gene3D" id="1.10.340.70">
    <property type="match status" value="1"/>
</dbReference>
<feature type="domain" description="Integrase zinc-binding" evidence="1">
    <location>
        <begin position="36"/>
        <end position="79"/>
    </location>
</feature>
<evidence type="ECO:0000313" key="2">
    <source>
        <dbReference type="EMBL" id="MCY6524929.1"/>
    </source>
</evidence>
<dbReference type="PANTHER" id="PTHR48475:SF2">
    <property type="entry name" value="RIBONUCLEASE H"/>
    <property type="match status" value="1"/>
</dbReference>
<reference evidence="2" key="2">
    <citation type="submission" date="2022-12" db="EMBL/GenBank/DDBJ databases">
        <authorList>
            <person name="Kardos G."/>
            <person name="Sarkozi R."/>
            <person name="Laczko L."/>
            <person name="Marton S."/>
            <person name="Makrai L."/>
            <person name="Banyai K."/>
            <person name="Fodor L."/>
        </authorList>
    </citation>
    <scope>NUCLEOTIDE SEQUENCE</scope>
    <source>
        <strain evidence="2">84/14</strain>
    </source>
</reference>
<name>A0A9Q4DKR9_ACTPL</name>
<proteinExistence type="predicted"/>
<dbReference type="Proteomes" id="UP001077788">
    <property type="component" value="Unassembled WGS sequence"/>
</dbReference>
<dbReference type="EMBL" id="JAPQFC010000733">
    <property type="protein sequence ID" value="MCY6524929.1"/>
    <property type="molecule type" value="Genomic_DNA"/>
</dbReference>
<dbReference type="PANTHER" id="PTHR48475">
    <property type="entry name" value="RIBONUCLEASE H"/>
    <property type="match status" value="1"/>
</dbReference>
<sequence length="79" mass="9412">KRALRLKSKQYDITNDVLFRKNYDSILLRFLEKFEEEKVLQELHDGPIGGHFGGDTTMHKILHAGYYWPTLFKDTHKYV</sequence>
<dbReference type="AlphaFoldDB" id="A0A9Q4DKR9"/>